<feature type="compositionally biased region" description="Low complexity" evidence="7">
    <location>
        <begin position="1"/>
        <end position="23"/>
    </location>
</feature>
<feature type="domain" description="ABC3 transporter permease C-terminal" evidence="9">
    <location>
        <begin position="84"/>
        <end position="187"/>
    </location>
</feature>
<dbReference type="PANTHER" id="PTHR30572">
    <property type="entry name" value="MEMBRANE COMPONENT OF TRANSPORTER-RELATED"/>
    <property type="match status" value="1"/>
</dbReference>
<feature type="transmembrane region" description="Helical" evidence="8">
    <location>
        <begin position="80"/>
        <end position="105"/>
    </location>
</feature>
<reference evidence="10 11" key="1">
    <citation type="journal article" date="2019" name="Nat. Microbiol.">
        <title>Mediterranean grassland soil C-N compound turnover is dependent on rainfall and depth, and is mediated by genomically divergent microorganisms.</title>
        <authorList>
            <person name="Diamond S."/>
            <person name="Andeer P.F."/>
            <person name="Li Z."/>
            <person name="Crits-Christoph A."/>
            <person name="Burstein D."/>
            <person name="Anantharaman K."/>
            <person name="Lane K.R."/>
            <person name="Thomas B.C."/>
            <person name="Pan C."/>
            <person name="Northen T.R."/>
            <person name="Banfield J.F."/>
        </authorList>
    </citation>
    <scope>NUCLEOTIDE SEQUENCE [LARGE SCALE GENOMIC DNA]</scope>
    <source>
        <strain evidence="10">WS_2</strain>
    </source>
</reference>
<gene>
    <name evidence="10" type="ORF">E6K72_05215</name>
</gene>
<evidence type="ECO:0000256" key="4">
    <source>
        <dbReference type="ARBA" id="ARBA00022989"/>
    </source>
</evidence>
<dbReference type="PANTHER" id="PTHR30572:SF4">
    <property type="entry name" value="ABC TRANSPORTER PERMEASE YTRF"/>
    <property type="match status" value="1"/>
</dbReference>
<feature type="transmembrane region" description="Helical" evidence="8">
    <location>
        <begin position="174"/>
        <end position="193"/>
    </location>
</feature>
<evidence type="ECO:0000313" key="10">
    <source>
        <dbReference type="EMBL" id="TMQ56441.1"/>
    </source>
</evidence>
<dbReference type="GO" id="GO:0022857">
    <property type="term" value="F:transmembrane transporter activity"/>
    <property type="evidence" value="ECO:0007669"/>
    <property type="project" value="TreeGrafter"/>
</dbReference>
<proteinExistence type="inferred from homology"/>
<evidence type="ECO:0000256" key="3">
    <source>
        <dbReference type="ARBA" id="ARBA00022692"/>
    </source>
</evidence>
<evidence type="ECO:0000256" key="1">
    <source>
        <dbReference type="ARBA" id="ARBA00004651"/>
    </source>
</evidence>
<dbReference type="InterPro" id="IPR050250">
    <property type="entry name" value="Macrolide_Exporter_MacB"/>
</dbReference>
<feature type="transmembrane region" description="Helical" evidence="8">
    <location>
        <begin position="132"/>
        <end position="154"/>
    </location>
</feature>
<accession>A0A538SYI5</accession>
<dbReference type="Proteomes" id="UP000317716">
    <property type="component" value="Unassembled WGS sequence"/>
</dbReference>
<comment type="subcellular location">
    <subcellularLocation>
        <location evidence="1">Cell membrane</location>
        <topology evidence="1">Multi-pass membrane protein</topology>
    </subcellularLocation>
</comment>
<dbReference type="AlphaFoldDB" id="A0A538SYI5"/>
<organism evidence="10 11">
    <name type="scientific">Eiseniibacteriota bacterium</name>
    <dbReference type="NCBI Taxonomy" id="2212470"/>
    <lineage>
        <taxon>Bacteria</taxon>
        <taxon>Candidatus Eiseniibacteriota</taxon>
    </lineage>
</organism>
<protein>
    <submittedName>
        <fullName evidence="10">ABC transporter permease</fullName>
    </submittedName>
</protein>
<dbReference type="Pfam" id="PF02687">
    <property type="entry name" value="FtsX"/>
    <property type="match status" value="1"/>
</dbReference>
<keyword evidence="2" id="KW-1003">Cell membrane</keyword>
<evidence type="ECO:0000259" key="9">
    <source>
        <dbReference type="Pfam" id="PF02687"/>
    </source>
</evidence>
<keyword evidence="3 8" id="KW-0812">Transmembrane</keyword>
<evidence type="ECO:0000256" key="7">
    <source>
        <dbReference type="SAM" id="MobiDB-lite"/>
    </source>
</evidence>
<evidence type="ECO:0000256" key="8">
    <source>
        <dbReference type="SAM" id="Phobius"/>
    </source>
</evidence>
<dbReference type="EMBL" id="VBOS01000173">
    <property type="protein sequence ID" value="TMQ56441.1"/>
    <property type="molecule type" value="Genomic_DNA"/>
</dbReference>
<evidence type="ECO:0000256" key="2">
    <source>
        <dbReference type="ARBA" id="ARBA00022475"/>
    </source>
</evidence>
<evidence type="ECO:0000256" key="5">
    <source>
        <dbReference type="ARBA" id="ARBA00023136"/>
    </source>
</evidence>
<evidence type="ECO:0000313" key="11">
    <source>
        <dbReference type="Proteomes" id="UP000317716"/>
    </source>
</evidence>
<sequence>MKANRSRSSSRAAGSSRSPPARGLSGLPGRVSLVETRVEGGTEAAATAAQALERGGGVRALVLHALSATEAVLLERMGRLMALVTVAALLAAGLCAFGTLTDLALERRREIALMKALGASSRDVVRQFAAESLAIGLAGGIAGWLIGLFFAELIGRTVFHSAIAVHWSVPPQVLGLALLVAGLAGLGPIRLALSVQPAVALKGE</sequence>
<dbReference type="InterPro" id="IPR003838">
    <property type="entry name" value="ABC3_permease_C"/>
</dbReference>
<evidence type="ECO:0000256" key="6">
    <source>
        <dbReference type="ARBA" id="ARBA00038076"/>
    </source>
</evidence>
<dbReference type="GO" id="GO:0005886">
    <property type="term" value="C:plasma membrane"/>
    <property type="evidence" value="ECO:0007669"/>
    <property type="project" value="UniProtKB-SubCell"/>
</dbReference>
<keyword evidence="5 8" id="KW-0472">Membrane</keyword>
<keyword evidence="4 8" id="KW-1133">Transmembrane helix</keyword>
<comment type="caution">
    <text evidence="10">The sequence shown here is derived from an EMBL/GenBank/DDBJ whole genome shotgun (WGS) entry which is preliminary data.</text>
</comment>
<comment type="similarity">
    <text evidence="6">Belongs to the ABC-4 integral membrane protein family.</text>
</comment>
<name>A0A538SYI5_UNCEI</name>
<feature type="region of interest" description="Disordered" evidence="7">
    <location>
        <begin position="1"/>
        <end position="28"/>
    </location>
</feature>